<gene>
    <name evidence="15" type="ORF">AVDCRST_MAG38-208</name>
</gene>
<evidence type="ECO:0000256" key="12">
    <source>
        <dbReference type="ARBA" id="ARBA00044550"/>
    </source>
</evidence>
<evidence type="ECO:0000256" key="8">
    <source>
        <dbReference type="ARBA" id="ARBA00023235"/>
    </source>
</evidence>
<dbReference type="GO" id="GO:0005524">
    <property type="term" value="F:ATP binding"/>
    <property type="evidence" value="ECO:0007669"/>
    <property type="project" value="UniProtKB-KW"/>
</dbReference>
<dbReference type="GO" id="GO:0006310">
    <property type="term" value="P:DNA recombination"/>
    <property type="evidence" value="ECO:0007669"/>
    <property type="project" value="InterPro"/>
</dbReference>
<dbReference type="PANTHER" id="PTHR13710:SF105">
    <property type="entry name" value="ATP-DEPENDENT DNA HELICASE Q1"/>
    <property type="match status" value="1"/>
</dbReference>
<dbReference type="NCBIfam" id="TIGR00614">
    <property type="entry name" value="recQ_fam"/>
    <property type="match status" value="1"/>
</dbReference>
<keyword evidence="8" id="KW-0413">Isomerase</keyword>
<evidence type="ECO:0000313" key="15">
    <source>
        <dbReference type="EMBL" id="CAA9462151.1"/>
    </source>
</evidence>
<feature type="domain" description="Helicase C-terminal" evidence="14">
    <location>
        <begin position="225"/>
        <end position="368"/>
    </location>
</feature>
<feature type="domain" description="Helicase ATP-binding" evidence="13">
    <location>
        <begin position="29"/>
        <end position="198"/>
    </location>
</feature>
<dbReference type="SMART" id="SM00487">
    <property type="entry name" value="DEXDc"/>
    <property type="match status" value="1"/>
</dbReference>
<dbReference type="PROSITE" id="PS51194">
    <property type="entry name" value="HELICASE_CTER"/>
    <property type="match status" value="1"/>
</dbReference>
<accession>A0A6J4R2B1</accession>
<evidence type="ECO:0000256" key="4">
    <source>
        <dbReference type="ARBA" id="ARBA00022801"/>
    </source>
</evidence>
<dbReference type="InterPro" id="IPR027417">
    <property type="entry name" value="P-loop_NTPase"/>
</dbReference>
<evidence type="ECO:0000256" key="6">
    <source>
        <dbReference type="ARBA" id="ARBA00022840"/>
    </source>
</evidence>
<dbReference type="GO" id="GO:0005737">
    <property type="term" value="C:cytoplasm"/>
    <property type="evidence" value="ECO:0007669"/>
    <property type="project" value="TreeGrafter"/>
</dbReference>
<name>A0A6J4R2B1_9ACTN</name>
<dbReference type="GO" id="GO:0046872">
    <property type="term" value="F:metal ion binding"/>
    <property type="evidence" value="ECO:0007669"/>
    <property type="project" value="UniProtKB-KW"/>
</dbReference>
<comment type="similarity">
    <text evidence="1">Belongs to the helicase family. RecQ subfamily.</text>
</comment>
<keyword evidence="2" id="KW-0479">Metal-binding</keyword>
<dbReference type="GO" id="GO:0016787">
    <property type="term" value="F:hydrolase activity"/>
    <property type="evidence" value="ECO:0007669"/>
    <property type="project" value="UniProtKB-KW"/>
</dbReference>
<dbReference type="CDD" id="cd17920">
    <property type="entry name" value="DEXHc_RecQ"/>
    <property type="match status" value="1"/>
</dbReference>
<evidence type="ECO:0000256" key="11">
    <source>
        <dbReference type="ARBA" id="ARBA00044535"/>
    </source>
</evidence>
<keyword evidence="4" id="KW-0378">Hydrolase</keyword>
<dbReference type="GO" id="GO:0030894">
    <property type="term" value="C:replisome"/>
    <property type="evidence" value="ECO:0007669"/>
    <property type="project" value="TreeGrafter"/>
</dbReference>
<evidence type="ECO:0000256" key="9">
    <source>
        <dbReference type="ARBA" id="ARBA00034617"/>
    </source>
</evidence>
<dbReference type="GO" id="GO:0043590">
    <property type="term" value="C:bacterial nucleoid"/>
    <property type="evidence" value="ECO:0007669"/>
    <property type="project" value="TreeGrafter"/>
</dbReference>
<dbReference type="SUPFAM" id="SSF46785">
    <property type="entry name" value="Winged helix' DNA-binding domain"/>
    <property type="match status" value="1"/>
</dbReference>
<dbReference type="PANTHER" id="PTHR13710">
    <property type="entry name" value="DNA HELICASE RECQ FAMILY MEMBER"/>
    <property type="match status" value="1"/>
</dbReference>
<dbReference type="InterPro" id="IPR014001">
    <property type="entry name" value="Helicase_ATP-bd"/>
</dbReference>
<dbReference type="InterPro" id="IPR032284">
    <property type="entry name" value="RecQ_Zn-bd"/>
</dbReference>
<dbReference type="EC" id="5.6.2.4" evidence="10"/>
<reference evidence="15" key="1">
    <citation type="submission" date="2020-02" db="EMBL/GenBank/DDBJ databases">
        <authorList>
            <person name="Meier V. D."/>
        </authorList>
    </citation>
    <scope>NUCLEOTIDE SEQUENCE</scope>
    <source>
        <strain evidence="15">AVDCRST_MAG38</strain>
    </source>
</reference>
<dbReference type="InterPro" id="IPR036390">
    <property type="entry name" value="WH_DNA-bd_sf"/>
</dbReference>
<dbReference type="PROSITE" id="PS00690">
    <property type="entry name" value="DEAH_ATP_HELICASE"/>
    <property type="match status" value="1"/>
</dbReference>
<dbReference type="GO" id="GO:0003677">
    <property type="term" value="F:DNA binding"/>
    <property type="evidence" value="ECO:0007669"/>
    <property type="project" value="UniProtKB-KW"/>
</dbReference>
<dbReference type="InterPro" id="IPR011545">
    <property type="entry name" value="DEAD/DEAH_box_helicase_dom"/>
</dbReference>
<dbReference type="Pfam" id="PF00270">
    <property type="entry name" value="DEAD"/>
    <property type="match status" value="1"/>
</dbReference>
<evidence type="ECO:0000259" key="14">
    <source>
        <dbReference type="PROSITE" id="PS51194"/>
    </source>
</evidence>
<keyword evidence="5 15" id="KW-0347">Helicase</keyword>
<evidence type="ECO:0000256" key="5">
    <source>
        <dbReference type="ARBA" id="ARBA00022806"/>
    </source>
</evidence>
<evidence type="ECO:0000259" key="13">
    <source>
        <dbReference type="PROSITE" id="PS51192"/>
    </source>
</evidence>
<proteinExistence type="inferred from homology"/>
<evidence type="ECO:0000256" key="2">
    <source>
        <dbReference type="ARBA" id="ARBA00022723"/>
    </source>
</evidence>
<sequence length="544" mass="59414">MADPAASIDRVAREAFGFAELRPGQREAITSVLEGRDTLAVMSTGSGKSAIYQIAGLLQPGTTVVISPLIALQRDQVEDLRERMGGNAAQLNSTLSAREREAALSGLADDALEFLFLAPEQLANPDVLDELAASGISLLVVDEAHCISEWGHDFRPDYLRLDSVIEALDRPVVLALTATAAPPVREEIEERLGMRDTELVVRGFDRPNIHLEVDRFHSESSHERALLERVAAAPKPGIVYTATRRSTEELAAALAQRGIRAAAYHAGLRDADRHATQERFMDDELDVVIATTAFGMGIDKPNVRFVYHVEPADSVDSYFQEIGRAGRDGEPAEAVLFYRPEDLGVRRFFAGTGQVNVEDIARVAEAVAEADGPVDPTEVQEETHLSQSKLTTAVSRLEDVGAVEVLSTGELTEADDAPPRRVAVEEAAEAQEQRRHFDRSRIDMMRAYAEADSCRRAFLLSYFGEPYDPPCGNCDYCDAHGNGTAPPAAEDVPFAVGARVRHEQWGEGAVQRYESESMTVLFDDVGYKTLARSVVDERGLLTPA</sequence>
<dbReference type="Pfam" id="PF16124">
    <property type="entry name" value="RecQ_Zn_bind"/>
    <property type="match status" value="1"/>
</dbReference>
<dbReference type="EMBL" id="CADCVJ010000014">
    <property type="protein sequence ID" value="CAA9462151.1"/>
    <property type="molecule type" value="Genomic_DNA"/>
</dbReference>
<keyword evidence="6" id="KW-0067">ATP-binding</keyword>
<dbReference type="GO" id="GO:0006281">
    <property type="term" value="P:DNA repair"/>
    <property type="evidence" value="ECO:0007669"/>
    <property type="project" value="TreeGrafter"/>
</dbReference>
<dbReference type="Gene3D" id="3.40.50.300">
    <property type="entry name" value="P-loop containing nucleotide triphosphate hydrolases"/>
    <property type="match status" value="2"/>
</dbReference>
<keyword evidence="3" id="KW-0547">Nucleotide-binding</keyword>
<dbReference type="Pfam" id="PF00271">
    <property type="entry name" value="Helicase_C"/>
    <property type="match status" value="1"/>
</dbReference>
<keyword evidence="7" id="KW-0238">DNA-binding</keyword>
<evidence type="ECO:0000256" key="3">
    <source>
        <dbReference type="ARBA" id="ARBA00022741"/>
    </source>
</evidence>
<dbReference type="SMART" id="SM00490">
    <property type="entry name" value="HELICc"/>
    <property type="match status" value="1"/>
</dbReference>
<dbReference type="InterPro" id="IPR001650">
    <property type="entry name" value="Helicase_C-like"/>
</dbReference>
<protein>
    <recommendedName>
        <fullName evidence="11">ATP-dependent DNA helicase RecQ</fullName>
        <ecNumber evidence="10">5.6.2.4</ecNumber>
    </recommendedName>
    <alternativeName>
        <fullName evidence="12">DNA 3'-5' helicase RecQ</fullName>
    </alternativeName>
</protein>
<evidence type="ECO:0000256" key="7">
    <source>
        <dbReference type="ARBA" id="ARBA00023125"/>
    </source>
</evidence>
<dbReference type="GO" id="GO:0009378">
    <property type="term" value="F:four-way junction helicase activity"/>
    <property type="evidence" value="ECO:0007669"/>
    <property type="project" value="TreeGrafter"/>
</dbReference>
<dbReference type="SUPFAM" id="SSF52540">
    <property type="entry name" value="P-loop containing nucleoside triphosphate hydrolases"/>
    <property type="match status" value="1"/>
</dbReference>
<dbReference type="AlphaFoldDB" id="A0A6J4R2B1"/>
<comment type="catalytic activity">
    <reaction evidence="9">
        <text>Couples ATP hydrolysis with the unwinding of duplex DNA by translocating in the 3'-5' direction.</text>
        <dbReference type="EC" id="5.6.2.4"/>
    </reaction>
</comment>
<dbReference type="InterPro" id="IPR002464">
    <property type="entry name" value="DNA/RNA_helicase_DEAH_CS"/>
</dbReference>
<dbReference type="GO" id="GO:0043138">
    <property type="term" value="F:3'-5' DNA helicase activity"/>
    <property type="evidence" value="ECO:0007669"/>
    <property type="project" value="UniProtKB-EC"/>
</dbReference>
<dbReference type="PROSITE" id="PS51192">
    <property type="entry name" value="HELICASE_ATP_BIND_1"/>
    <property type="match status" value="1"/>
</dbReference>
<evidence type="ECO:0000256" key="1">
    <source>
        <dbReference type="ARBA" id="ARBA00005446"/>
    </source>
</evidence>
<dbReference type="InterPro" id="IPR004589">
    <property type="entry name" value="DNA_helicase_ATP-dep_RecQ"/>
</dbReference>
<evidence type="ECO:0000256" key="10">
    <source>
        <dbReference type="ARBA" id="ARBA00034808"/>
    </source>
</evidence>
<organism evidence="15">
    <name type="scientific">uncultured Solirubrobacteraceae bacterium</name>
    <dbReference type="NCBI Taxonomy" id="1162706"/>
    <lineage>
        <taxon>Bacteria</taxon>
        <taxon>Bacillati</taxon>
        <taxon>Actinomycetota</taxon>
        <taxon>Thermoleophilia</taxon>
        <taxon>Solirubrobacterales</taxon>
        <taxon>Solirubrobacteraceae</taxon>
        <taxon>environmental samples</taxon>
    </lineage>
</organism>